<dbReference type="NCBIfam" id="NF001099">
    <property type="entry name" value="PRK00132.1"/>
    <property type="match status" value="1"/>
</dbReference>
<dbReference type="GO" id="GO:0015935">
    <property type="term" value="C:small ribosomal subunit"/>
    <property type="evidence" value="ECO:0007669"/>
    <property type="project" value="UniProtKB-ARBA"/>
</dbReference>
<gene>
    <name evidence="5" type="primary">rpsI</name>
    <name evidence="7" type="ORF">A3D53_02645</name>
</gene>
<dbReference type="InterPro" id="IPR020568">
    <property type="entry name" value="Ribosomal_Su5_D2-typ_SF"/>
</dbReference>
<sequence>MAKIVQKDALTRAVGRRKRSAARVRVDKGTGKIVVNGQPMAQYFPYFEYQETVMAPLKALAKDKDLDFSVKVNGGGKKGQSVAVQLGIARALLKWNEDFKKTLKSLGFLTRDPRIKERKKPGLKKARRAPQWSKR</sequence>
<dbReference type="GO" id="GO:0005737">
    <property type="term" value="C:cytoplasm"/>
    <property type="evidence" value="ECO:0007669"/>
    <property type="project" value="UniProtKB-ARBA"/>
</dbReference>
<name>A0A1F6MC29_9BACT</name>
<evidence type="ECO:0000256" key="2">
    <source>
        <dbReference type="ARBA" id="ARBA00022980"/>
    </source>
</evidence>
<protein>
    <recommendedName>
        <fullName evidence="4 5">Small ribosomal subunit protein uS9</fullName>
    </recommendedName>
</protein>
<dbReference type="InterPro" id="IPR000754">
    <property type="entry name" value="Ribosomal_uS9"/>
</dbReference>
<evidence type="ECO:0000256" key="1">
    <source>
        <dbReference type="ARBA" id="ARBA00005251"/>
    </source>
</evidence>
<dbReference type="GO" id="GO:0006412">
    <property type="term" value="P:translation"/>
    <property type="evidence" value="ECO:0007669"/>
    <property type="project" value="UniProtKB-UniRule"/>
</dbReference>
<dbReference type="GO" id="GO:0003723">
    <property type="term" value="F:RNA binding"/>
    <property type="evidence" value="ECO:0007669"/>
    <property type="project" value="TreeGrafter"/>
</dbReference>
<evidence type="ECO:0000256" key="4">
    <source>
        <dbReference type="ARBA" id="ARBA00035259"/>
    </source>
</evidence>
<evidence type="ECO:0000256" key="5">
    <source>
        <dbReference type="HAMAP-Rule" id="MF_00532"/>
    </source>
</evidence>
<reference evidence="7 8" key="1">
    <citation type="journal article" date="2016" name="Nat. Commun.">
        <title>Thousands of microbial genomes shed light on interconnected biogeochemical processes in an aquifer system.</title>
        <authorList>
            <person name="Anantharaman K."/>
            <person name="Brown C.T."/>
            <person name="Hug L.A."/>
            <person name="Sharon I."/>
            <person name="Castelle C.J."/>
            <person name="Probst A.J."/>
            <person name="Thomas B.C."/>
            <person name="Singh A."/>
            <person name="Wilkins M.J."/>
            <person name="Karaoz U."/>
            <person name="Brodie E.L."/>
            <person name="Williams K.H."/>
            <person name="Hubbard S.S."/>
            <person name="Banfield J.F."/>
        </authorList>
    </citation>
    <scope>NUCLEOTIDE SEQUENCE [LARGE SCALE GENOMIC DNA]</scope>
</reference>
<accession>A0A1F6MC29</accession>
<comment type="similarity">
    <text evidence="1 5 6">Belongs to the universal ribosomal protein uS9 family.</text>
</comment>
<evidence type="ECO:0000313" key="8">
    <source>
        <dbReference type="Proteomes" id="UP000176413"/>
    </source>
</evidence>
<dbReference type="Pfam" id="PF00380">
    <property type="entry name" value="Ribosomal_S9"/>
    <property type="match status" value="1"/>
</dbReference>
<evidence type="ECO:0000256" key="6">
    <source>
        <dbReference type="RuleBase" id="RU003815"/>
    </source>
</evidence>
<dbReference type="GO" id="GO:0003735">
    <property type="term" value="F:structural constituent of ribosome"/>
    <property type="evidence" value="ECO:0007669"/>
    <property type="project" value="InterPro"/>
</dbReference>
<proteinExistence type="inferred from homology"/>
<dbReference type="InterPro" id="IPR020574">
    <property type="entry name" value="Ribosomal_uS9_CS"/>
</dbReference>
<dbReference type="InterPro" id="IPR023035">
    <property type="entry name" value="Ribosomal_uS9_bac/plastid"/>
</dbReference>
<dbReference type="EMBL" id="MFQA01000010">
    <property type="protein sequence ID" value="OGH69217.1"/>
    <property type="molecule type" value="Genomic_DNA"/>
</dbReference>
<dbReference type="Gene3D" id="3.30.230.10">
    <property type="match status" value="1"/>
</dbReference>
<dbReference type="PROSITE" id="PS00360">
    <property type="entry name" value="RIBOSOMAL_S9"/>
    <property type="match status" value="1"/>
</dbReference>
<organism evidence="7 8">
    <name type="scientific">Candidatus Magasanikbacteria bacterium RIFCSPHIGHO2_02_FULL_45_10</name>
    <dbReference type="NCBI Taxonomy" id="1798679"/>
    <lineage>
        <taxon>Bacteria</taxon>
        <taxon>Candidatus Magasanikiibacteriota</taxon>
    </lineage>
</organism>
<dbReference type="PANTHER" id="PTHR21569">
    <property type="entry name" value="RIBOSOMAL PROTEIN S9"/>
    <property type="match status" value="1"/>
</dbReference>
<comment type="caution">
    <text evidence="7">The sequence shown here is derived from an EMBL/GenBank/DDBJ whole genome shotgun (WGS) entry which is preliminary data.</text>
</comment>
<keyword evidence="2 5" id="KW-0689">Ribosomal protein</keyword>
<dbReference type="FunFam" id="3.30.230.10:FF:000001">
    <property type="entry name" value="30S ribosomal protein S9"/>
    <property type="match status" value="1"/>
</dbReference>
<dbReference type="SUPFAM" id="SSF54211">
    <property type="entry name" value="Ribosomal protein S5 domain 2-like"/>
    <property type="match status" value="1"/>
</dbReference>
<dbReference type="AlphaFoldDB" id="A0A1F6MC29"/>
<dbReference type="Proteomes" id="UP000176413">
    <property type="component" value="Unassembled WGS sequence"/>
</dbReference>
<dbReference type="PANTHER" id="PTHR21569:SF1">
    <property type="entry name" value="SMALL RIBOSOMAL SUBUNIT PROTEIN US9M"/>
    <property type="match status" value="1"/>
</dbReference>
<evidence type="ECO:0000313" key="7">
    <source>
        <dbReference type="EMBL" id="OGH69217.1"/>
    </source>
</evidence>
<keyword evidence="3 5" id="KW-0687">Ribonucleoprotein</keyword>
<dbReference type="InterPro" id="IPR014721">
    <property type="entry name" value="Ribsml_uS5_D2-typ_fold_subgr"/>
</dbReference>
<dbReference type="HAMAP" id="MF_00532_B">
    <property type="entry name" value="Ribosomal_uS9_B"/>
    <property type="match status" value="1"/>
</dbReference>
<evidence type="ECO:0000256" key="3">
    <source>
        <dbReference type="ARBA" id="ARBA00023274"/>
    </source>
</evidence>